<evidence type="ECO:0000256" key="7">
    <source>
        <dbReference type="ARBA" id="ARBA00022755"/>
    </source>
</evidence>
<dbReference type="InterPro" id="IPR001636">
    <property type="entry name" value="SAICAR_synth"/>
</dbReference>
<dbReference type="GO" id="GO:0006189">
    <property type="term" value="P:'de novo' IMP biosynthetic process"/>
    <property type="evidence" value="ECO:0007669"/>
    <property type="project" value="UniProtKB-UniRule"/>
</dbReference>
<comment type="similarity">
    <text evidence="2 11">Belongs to the SAICAR synthetase family.</text>
</comment>
<proteinExistence type="inferred from homology"/>
<dbReference type="PANTHER" id="PTHR43599:SF3">
    <property type="entry name" value="SI:DKEY-6E2.2"/>
    <property type="match status" value="1"/>
</dbReference>
<sequence length="236" mass="27236">MQKGQMVYEGKAKRVYECERDDAYIVEFKDDATAFNGQKKGSITKKGVYNNAISTVFFDWLKQEGIVTHYIDTLSEREMLVKRVRIIPVEVVTRNVAAGTLASRLGLIEGEKLKQTVVEFYLKNDELGDPLINHSHAVALELATREELDHLERTALMINDILYERLHTKGVLLVDFKLEFGVTAEGEIVLADEISPDTCRFWDEQTNEKLDKDRFRRDLGRVEEAYQEILHRIQNK</sequence>
<evidence type="ECO:0000259" key="12">
    <source>
        <dbReference type="Pfam" id="PF01259"/>
    </source>
</evidence>
<comment type="caution">
    <text evidence="13">The sequence shown here is derived from an EMBL/GenBank/DDBJ whole genome shotgun (WGS) entry which is preliminary data.</text>
</comment>
<dbReference type="InterPro" id="IPR028923">
    <property type="entry name" value="SAICAR_synt/ADE2_N"/>
</dbReference>
<evidence type="ECO:0000313" key="13">
    <source>
        <dbReference type="EMBL" id="MCI0182705.1"/>
    </source>
</evidence>
<dbReference type="PANTHER" id="PTHR43599">
    <property type="entry name" value="MULTIFUNCTIONAL PROTEIN ADE2"/>
    <property type="match status" value="1"/>
</dbReference>
<protein>
    <recommendedName>
        <fullName evidence="4 11">Phosphoribosylaminoimidazole-succinocarboxamide synthase</fullName>
        <ecNumber evidence="3 11">6.3.2.6</ecNumber>
    </recommendedName>
    <alternativeName>
        <fullName evidence="9 11">SAICAR synthetase</fullName>
    </alternativeName>
</protein>
<evidence type="ECO:0000256" key="11">
    <source>
        <dbReference type="HAMAP-Rule" id="MF_00137"/>
    </source>
</evidence>
<feature type="domain" description="SAICAR synthetase/ADE2 N-terminal" evidence="12">
    <location>
        <begin position="7"/>
        <end position="232"/>
    </location>
</feature>
<reference evidence="13" key="1">
    <citation type="submission" date="2022-03" db="EMBL/GenBank/DDBJ databases">
        <title>Draft Genome Sequence of Firmicute Strain S0AB, a Heterotrophic Iron/Sulfur-Oxidizing Extreme Acidophile.</title>
        <authorList>
            <person name="Vergara E."/>
            <person name="Pakostova E."/>
            <person name="Johnson D.B."/>
            <person name="Holmes D.S."/>
        </authorList>
    </citation>
    <scope>NUCLEOTIDE SEQUENCE</scope>
    <source>
        <strain evidence="13">S0AB</strain>
    </source>
</reference>
<dbReference type="Pfam" id="PF01259">
    <property type="entry name" value="SAICAR_synt"/>
    <property type="match status" value="1"/>
</dbReference>
<keyword evidence="7 11" id="KW-0658">Purine biosynthesis</keyword>
<dbReference type="CDD" id="cd01415">
    <property type="entry name" value="SAICAR_synt_PurC"/>
    <property type="match status" value="1"/>
</dbReference>
<dbReference type="GO" id="GO:0004639">
    <property type="term" value="F:phosphoribosylaminoimidazolesuccinocarboxamide synthase activity"/>
    <property type="evidence" value="ECO:0007669"/>
    <property type="project" value="UniProtKB-UniRule"/>
</dbReference>
<evidence type="ECO:0000256" key="8">
    <source>
        <dbReference type="ARBA" id="ARBA00022840"/>
    </source>
</evidence>
<dbReference type="EC" id="6.3.2.6" evidence="3 11"/>
<dbReference type="SUPFAM" id="SSF56104">
    <property type="entry name" value="SAICAR synthase-like"/>
    <property type="match status" value="1"/>
</dbReference>
<evidence type="ECO:0000256" key="1">
    <source>
        <dbReference type="ARBA" id="ARBA00004672"/>
    </source>
</evidence>
<gene>
    <name evidence="11 13" type="primary">purC</name>
    <name evidence="13" type="ORF">MM817_00974</name>
</gene>
<accession>A0A9X1V8E2</accession>
<evidence type="ECO:0000256" key="10">
    <source>
        <dbReference type="ARBA" id="ARBA00048475"/>
    </source>
</evidence>
<dbReference type="PROSITE" id="PS01057">
    <property type="entry name" value="SAICAR_SYNTHETASE_1"/>
    <property type="match status" value="1"/>
</dbReference>
<dbReference type="InterPro" id="IPR033934">
    <property type="entry name" value="SAICAR_synt_PurC"/>
</dbReference>
<evidence type="ECO:0000256" key="9">
    <source>
        <dbReference type="ARBA" id="ARBA00030409"/>
    </source>
</evidence>
<keyword evidence="5 11" id="KW-0436">Ligase</keyword>
<comment type="pathway">
    <text evidence="1 11">Purine metabolism; IMP biosynthesis via de novo pathway; 5-amino-1-(5-phospho-D-ribosyl)imidazole-4-carboxamide from 5-amino-1-(5-phospho-D-ribosyl)imidazole-4-carboxylate: step 1/2.</text>
</comment>
<evidence type="ECO:0000313" key="14">
    <source>
        <dbReference type="Proteomes" id="UP001139263"/>
    </source>
</evidence>
<dbReference type="HAMAP" id="MF_00137">
    <property type="entry name" value="SAICAR_synth"/>
    <property type="match status" value="1"/>
</dbReference>
<evidence type="ECO:0000256" key="2">
    <source>
        <dbReference type="ARBA" id="ARBA00010190"/>
    </source>
</evidence>
<comment type="catalytic activity">
    <reaction evidence="10 11">
        <text>5-amino-1-(5-phospho-D-ribosyl)imidazole-4-carboxylate + L-aspartate + ATP = (2S)-2-[5-amino-1-(5-phospho-beta-D-ribosyl)imidazole-4-carboxamido]succinate + ADP + phosphate + 2 H(+)</text>
        <dbReference type="Rhea" id="RHEA:22628"/>
        <dbReference type="ChEBI" id="CHEBI:15378"/>
        <dbReference type="ChEBI" id="CHEBI:29991"/>
        <dbReference type="ChEBI" id="CHEBI:30616"/>
        <dbReference type="ChEBI" id="CHEBI:43474"/>
        <dbReference type="ChEBI" id="CHEBI:58443"/>
        <dbReference type="ChEBI" id="CHEBI:77657"/>
        <dbReference type="ChEBI" id="CHEBI:456216"/>
        <dbReference type="EC" id="6.3.2.6"/>
    </reaction>
</comment>
<dbReference type="GO" id="GO:0009236">
    <property type="term" value="P:cobalamin biosynthetic process"/>
    <property type="evidence" value="ECO:0007669"/>
    <property type="project" value="InterPro"/>
</dbReference>
<keyword evidence="6 11" id="KW-0547">Nucleotide-binding</keyword>
<dbReference type="AlphaFoldDB" id="A0A9X1V8E2"/>
<keyword evidence="14" id="KW-1185">Reference proteome</keyword>
<name>A0A9X1V8E2_9BACL</name>
<dbReference type="Gene3D" id="3.30.200.20">
    <property type="entry name" value="Phosphorylase Kinase, domain 1"/>
    <property type="match status" value="1"/>
</dbReference>
<dbReference type="InterPro" id="IPR050089">
    <property type="entry name" value="SAICAR_synthetase"/>
</dbReference>
<dbReference type="InterPro" id="IPR018236">
    <property type="entry name" value="SAICAR_synthetase_CS"/>
</dbReference>
<dbReference type="GO" id="GO:0005524">
    <property type="term" value="F:ATP binding"/>
    <property type="evidence" value="ECO:0007669"/>
    <property type="project" value="UniProtKB-KW"/>
</dbReference>
<evidence type="ECO:0000256" key="6">
    <source>
        <dbReference type="ARBA" id="ARBA00022741"/>
    </source>
</evidence>
<evidence type="ECO:0000256" key="4">
    <source>
        <dbReference type="ARBA" id="ARBA00016460"/>
    </source>
</evidence>
<dbReference type="Gene3D" id="3.30.470.20">
    <property type="entry name" value="ATP-grasp fold, B domain"/>
    <property type="match status" value="1"/>
</dbReference>
<dbReference type="NCBIfam" id="TIGR00081">
    <property type="entry name" value="purC"/>
    <property type="match status" value="1"/>
</dbReference>
<organism evidence="13 14">
    <name type="scientific">Sulfoacidibacillus ferrooxidans</name>
    <dbReference type="NCBI Taxonomy" id="2005001"/>
    <lineage>
        <taxon>Bacteria</taxon>
        <taxon>Bacillati</taxon>
        <taxon>Bacillota</taxon>
        <taxon>Bacilli</taxon>
        <taxon>Bacillales</taxon>
        <taxon>Alicyclobacillaceae</taxon>
        <taxon>Sulfoacidibacillus</taxon>
    </lineage>
</organism>
<dbReference type="PROSITE" id="PS01058">
    <property type="entry name" value="SAICAR_SYNTHETASE_2"/>
    <property type="match status" value="1"/>
</dbReference>
<dbReference type="RefSeq" id="WP_241712319.1">
    <property type="nucleotide sequence ID" value="NZ_JALBUF010000002.1"/>
</dbReference>
<dbReference type="EMBL" id="JALBUF010000002">
    <property type="protein sequence ID" value="MCI0182705.1"/>
    <property type="molecule type" value="Genomic_DNA"/>
</dbReference>
<dbReference type="FunFam" id="3.30.470.20:FF:000006">
    <property type="entry name" value="Phosphoribosylaminoimidazole-succinocarboxamide synthase"/>
    <property type="match status" value="1"/>
</dbReference>
<evidence type="ECO:0000256" key="3">
    <source>
        <dbReference type="ARBA" id="ARBA00012217"/>
    </source>
</evidence>
<dbReference type="Proteomes" id="UP001139263">
    <property type="component" value="Unassembled WGS sequence"/>
</dbReference>
<keyword evidence="8 11" id="KW-0067">ATP-binding</keyword>
<evidence type="ECO:0000256" key="5">
    <source>
        <dbReference type="ARBA" id="ARBA00022598"/>
    </source>
</evidence>